<comment type="caution">
    <text evidence="5">The sequence shown here is derived from an EMBL/GenBank/DDBJ whole genome shotgun (WGS) entry which is preliminary data.</text>
</comment>
<keyword evidence="2" id="KW-0802">TPR repeat</keyword>
<protein>
    <submittedName>
        <fullName evidence="5">Uncharacterized protein</fullName>
    </submittedName>
</protein>
<proteinExistence type="predicted"/>
<dbReference type="EMBL" id="CAJOBH010111771">
    <property type="protein sequence ID" value="CAF4665109.1"/>
    <property type="molecule type" value="Genomic_DNA"/>
</dbReference>
<dbReference type="Gene3D" id="1.25.40.10">
    <property type="entry name" value="Tetratricopeptide repeat domain"/>
    <property type="match status" value="1"/>
</dbReference>
<dbReference type="GO" id="GO:0051879">
    <property type="term" value="F:Hsp90 protein binding"/>
    <property type="evidence" value="ECO:0007669"/>
    <property type="project" value="TreeGrafter"/>
</dbReference>
<dbReference type="SMART" id="SM00028">
    <property type="entry name" value="TPR"/>
    <property type="match status" value="2"/>
</dbReference>
<organism evidence="5 6">
    <name type="scientific">Rotaria magnacalcarata</name>
    <dbReference type="NCBI Taxonomy" id="392030"/>
    <lineage>
        <taxon>Eukaryota</taxon>
        <taxon>Metazoa</taxon>
        <taxon>Spiralia</taxon>
        <taxon>Gnathifera</taxon>
        <taxon>Rotifera</taxon>
        <taxon>Eurotatoria</taxon>
        <taxon>Bdelloidea</taxon>
        <taxon>Philodinida</taxon>
        <taxon>Philodinidae</taxon>
        <taxon>Rotaria</taxon>
    </lineage>
</organism>
<dbReference type="SUPFAM" id="SSF48452">
    <property type="entry name" value="TPR-like"/>
    <property type="match status" value="1"/>
</dbReference>
<dbReference type="EMBL" id="CAJOBH010080259">
    <property type="protein sequence ID" value="CAF4513775.1"/>
    <property type="molecule type" value="Genomic_DNA"/>
</dbReference>
<dbReference type="Proteomes" id="UP000676336">
    <property type="component" value="Unassembled WGS sequence"/>
</dbReference>
<sequence length="62" mass="6914">AKVYSNRAACFMKLMEFQFALKDCDEGIALDPTLLKCHLRKGHALMAMKDFSQAMSAFGKAL</sequence>
<dbReference type="PANTHER" id="PTHR22904:SF523">
    <property type="entry name" value="STRESS-INDUCED-PHOSPHOPROTEIN 1"/>
    <property type="match status" value="1"/>
</dbReference>
<dbReference type="PANTHER" id="PTHR22904">
    <property type="entry name" value="TPR REPEAT CONTAINING PROTEIN"/>
    <property type="match status" value="1"/>
</dbReference>
<dbReference type="AlphaFoldDB" id="A0A8S3D2A5"/>
<dbReference type="InterPro" id="IPR019734">
    <property type="entry name" value="TPR_rpt"/>
</dbReference>
<evidence type="ECO:0000313" key="5">
    <source>
        <dbReference type="EMBL" id="CAF4972613.1"/>
    </source>
</evidence>
<feature type="non-terminal residue" evidence="5">
    <location>
        <position position="62"/>
    </location>
</feature>
<dbReference type="EMBL" id="CAJOBI010194741">
    <property type="protein sequence ID" value="CAF4972613.1"/>
    <property type="molecule type" value="Genomic_DNA"/>
</dbReference>
<evidence type="ECO:0000313" key="3">
    <source>
        <dbReference type="EMBL" id="CAF4513775.1"/>
    </source>
</evidence>
<name>A0A8S3D2A5_9BILA</name>
<evidence type="ECO:0000313" key="6">
    <source>
        <dbReference type="Proteomes" id="UP000676336"/>
    </source>
</evidence>
<gene>
    <name evidence="3" type="ORF">BYL167_LOCUS36598</name>
    <name evidence="4" type="ORF">BYL167_LOCUS42744</name>
    <name evidence="5" type="ORF">SMN809_LOCUS55257</name>
</gene>
<dbReference type="Pfam" id="PF00515">
    <property type="entry name" value="TPR_1"/>
    <property type="match status" value="1"/>
</dbReference>
<evidence type="ECO:0000313" key="4">
    <source>
        <dbReference type="EMBL" id="CAF4665109.1"/>
    </source>
</evidence>
<evidence type="ECO:0000256" key="1">
    <source>
        <dbReference type="ARBA" id="ARBA00022737"/>
    </source>
</evidence>
<reference evidence="5" key="1">
    <citation type="submission" date="2021-02" db="EMBL/GenBank/DDBJ databases">
        <authorList>
            <person name="Nowell W R."/>
        </authorList>
    </citation>
    <scope>NUCLEOTIDE SEQUENCE</scope>
</reference>
<evidence type="ECO:0000256" key="2">
    <source>
        <dbReference type="ARBA" id="ARBA00022803"/>
    </source>
</evidence>
<accession>A0A8S3D2A5</accession>
<dbReference type="InterPro" id="IPR011990">
    <property type="entry name" value="TPR-like_helical_dom_sf"/>
</dbReference>
<dbReference type="Proteomes" id="UP000681967">
    <property type="component" value="Unassembled WGS sequence"/>
</dbReference>
<keyword evidence="1" id="KW-0677">Repeat</keyword>
<feature type="non-terminal residue" evidence="5">
    <location>
        <position position="1"/>
    </location>
</feature>